<evidence type="ECO:0000313" key="2">
    <source>
        <dbReference type="Proteomes" id="UP000798662"/>
    </source>
</evidence>
<comment type="caution">
    <text evidence="1">The sequence shown here is derived from an EMBL/GenBank/DDBJ whole genome shotgun (WGS) entry which is preliminary data.</text>
</comment>
<keyword evidence="2" id="KW-1185">Reference proteome</keyword>
<accession>A0ACC3CFZ4</accession>
<dbReference type="EMBL" id="CM020620">
    <property type="protein sequence ID" value="KAK1869130.1"/>
    <property type="molecule type" value="Genomic_DNA"/>
</dbReference>
<proteinExistence type="predicted"/>
<reference evidence="1" key="1">
    <citation type="submission" date="2019-11" db="EMBL/GenBank/DDBJ databases">
        <title>Nori genome reveals adaptations in red seaweeds to the harsh intertidal environment.</title>
        <authorList>
            <person name="Wang D."/>
            <person name="Mao Y."/>
        </authorList>
    </citation>
    <scope>NUCLEOTIDE SEQUENCE</scope>
    <source>
        <tissue evidence="1">Gametophyte</tissue>
    </source>
</reference>
<evidence type="ECO:0000313" key="1">
    <source>
        <dbReference type="EMBL" id="KAK1869130.1"/>
    </source>
</evidence>
<gene>
    <name evidence="1" type="ORF">I4F81_011612</name>
</gene>
<organism evidence="1 2">
    <name type="scientific">Pyropia yezoensis</name>
    <name type="common">Susabi-nori</name>
    <name type="synonym">Porphyra yezoensis</name>
    <dbReference type="NCBI Taxonomy" id="2788"/>
    <lineage>
        <taxon>Eukaryota</taxon>
        <taxon>Rhodophyta</taxon>
        <taxon>Bangiophyceae</taxon>
        <taxon>Bangiales</taxon>
        <taxon>Bangiaceae</taxon>
        <taxon>Pyropia</taxon>
    </lineage>
</organism>
<dbReference type="Proteomes" id="UP000798662">
    <property type="component" value="Chromosome 3"/>
</dbReference>
<name>A0ACC3CFZ4_PYRYE</name>
<protein>
    <submittedName>
        <fullName evidence="1">Uncharacterized protein</fullName>
    </submittedName>
</protein>
<sequence>MALRRAQPGRPGGTRPVGSRDGGGGGRGGRGADDGGGRRVGPPQPPPMDAGSSSSSSSSSSWGVAYRRRRSSTAAAAGAAAAAAAVVAAAAAAAAMLLAAAGSATPAAASGTIPALLPDVPSLPEGTPEPAWRAAQCRGPGERCSPAQQCCNGDRFCVSDTFVANGTWHCKWWFGSYRGMTLTPLSRWDLMSPELPVTIRRMKALNVDTVALVFYEFQADENSSTIYLDYSRYSADPVAVAHAVDVIHAAGLRVLLKPHIGLNNNQFRGIIRPNDAYFHAYKKFIWKWAELAARKRVHAFSVGAELKGLEHASAFWRQVIVGTRKRYGGLVTYAANWDSYQTVTWWDALDFIGVDSYFALAKAETVDRTHTIPELILAWQWVMKNMDVWRSTRWPRKAIVFLESGCRSVRGAAARPWDSEMVGPVDMVEQVNYYKAMFAIVRRHHFIQGVFPWHWEAQLEQGGVADGGYTVWRKPALEVLKYHFRGGPHAAPPVTAVKDDNAS</sequence>